<dbReference type="EMBL" id="BAABZQ010000001">
    <property type="protein sequence ID" value="GAA6499127.1"/>
    <property type="molecule type" value="Genomic_DNA"/>
</dbReference>
<dbReference type="RefSeq" id="WP_227211671.1">
    <property type="nucleotide sequence ID" value="NZ_BAABZQ010000001.1"/>
</dbReference>
<comment type="caution">
    <text evidence="2">The sequence shown here is derived from an EMBL/GenBank/DDBJ whole genome shotgun (WGS) entry which is preliminary data.</text>
</comment>
<gene>
    <name evidence="2" type="ORF">K340107D12_19430</name>
</gene>
<dbReference type="Proteomes" id="UP001600941">
    <property type="component" value="Unassembled WGS sequence"/>
</dbReference>
<evidence type="ECO:0000313" key="2">
    <source>
        <dbReference type="EMBL" id="GAA6499127.1"/>
    </source>
</evidence>
<dbReference type="InterPro" id="IPR007074">
    <property type="entry name" value="LicD/FKTN/FKRP_NTP_transf"/>
</dbReference>
<dbReference type="PANTHER" id="PTHR43404">
    <property type="entry name" value="LIPOPOLYSACCHARIDE CHOLINEPHOSPHOTRANSFERASE LICD"/>
    <property type="match status" value="1"/>
</dbReference>
<dbReference type="InterPro" id="IPR052942">
    <property type="entry name" value="LPS_cholinephosphotransferase"/>
</dbReference>
<evidence type="ECO:0000259" key="1">
    <source>
        <dbReference type="Pfam" id="PF04991"/>
    </source>
</evidence>
<name>A0ABQ0BRG4_9FIRM</name>
<feature type="domain" description="LicD/FKTN/FKRP nucleotidyltransferase" evidence="1">
    <location>
        <begin position="28"/>
        <end position="256"/>
    </location>
</feature>
<keyword evidence="3" id="KW-1185">Reference proteome</keyword>
<protein>
    <submittedName>
        <fullName evidence="2">Phosphorylcholine transferase LicD</fullName>
    </submittedName>
</protein>
<accession>A0ABQ0BRG4</accession>
<dbReference type="PANTHER" id="PTHR43404:SF2">
    <property type="entry name" value="LIPOPOLYSACCHARIDE CHOLINEPHOSPHOTRANSFERASE LICD"/>
    <property type="match status" value="1"/>
</dbReference>
<evidence type="ECO:0000313" key="3">
    <source>
        <dbReference type="Proteomes" id="UP001600941"/>
    </source>
</evidence>
<dbReference type="GO" id="GO:0016740">
    <property type="term" value="F:transferase activity"/>
    <property type="evidence" value="ECO:0007669"/>
    <property type="project" value="UniProtKB-KW"/>
</dbReference>
<dbReference type="Pfam" id="PF04991">
    <property type="entry name" value="LicD"/>
    <property type="match status" value="1"/>
</dbReference>
<sequence>MYREYDEKILTRIKNTEKDILIYFQDICEKYNLKYFAAFGTLLGTIRHGGFIPWDDDIDVAMPRKDYNRFLEIMQREENSRFSLQIPETDSKYHLTFAKLRMKNTKFLEERLVEADAQEGFYIDIFPYDNIPDDEKQAKAHMKKCALWIRLFSVSRIKEPQIGSRGGIDVFVRIIWYVLYYLLKLIPSADKRIWKKCNKYFTMYENCDTNRSTLLVSEPEKWVIYKKEMEQLEKRQFEDIQVAVPKDYDAVLKRNYNNYMELPPKEERVNHVPVEVQFPGEETIILKK</sequence>
<keyword evidence="2" id="KW-0808">Transferase</keyword>
<proteinExistence type="predicted"/>
<organism evidence="2 3">
    <name type="scientific">Blautia parvula</name>
    <dbReference type="NCBI Taxonomy" id="2877527"/>
    <lineage>
        <taxon>Bacteria</taxon>
        <taxon>Bacillati</taxon>
        <taxon>Bacillota</taxon>
        <taxon>Clostridia</taxon>
        <taxon>Lachnospirales</taxon>
        <taxon>Lachnospiraceae</taxon>
        <taxon>Blautia</taxon>
    </lineage>
</organism>
<reference evidence="2 3" key="1">
    <citation type="submission" date="2024-04" db="EMBL/GenBank/DDBJ databases">
        <title>Defined microbial consortia suppress multidrug-resistant proinflammatory Enterobacteriaceae via ecological control.</title>
        <authorList>
            <person name="Furuichi M."/>
            <person name="Kawaguchi T."/>
            <person name="Pust M."/>
            <person name="Yasuma K."/>
            <person name="Plichta D."/>
            <person name="Hasegawa N."/>
            <person name="Ohya T."/>
            <person name="Bhattarai S."/>
            <person name="Sasajima S."/>
            <person name="Aoto Y."/>
            <person name="Tuganbaev T."/>
            <person name="Yaginuma M."/>
            <person name="Ueda M."/>
            <person name="Okahashi N."/>
            <person name="Amafuji K."/>
            <person name="Kiridooshi Y."/>
            <person name="Sugita K."/>
            <person name="Strazar M."/>
            <person name="Skelly A."/>
            <person name="Suda W."/>
            <person name="Hattori M."/>
            <person name="Nakamoto N."/>
            <person name="Caballero S."/>
            <person name="Norman J."/>
            <person name="Olle B."/>
            <person name="Tanoue T."/>
            <person name="Arita M."/>
            <person name="Bucci V."/>
            <person name="Atarashi K."/>
            <person name="Xavier R."/>
            <person name="Honda K."/>
        </authorList>
    </citation>
    <scope>NUCLEOTIDE SEQUENCE [LARGE SCALE GENOMIC DNA]</scope>
    <source>
        <strain evidence="3">k34-0107-D12</strain>
    </source>
</reference>